<feature type="transmembrane region" description="Helical" evidence="1">
    <location>
        <begin position="7"/>
        <end position="27"/>
    </location>
</feature>
<feature type="transmembrane region" description="Helical" evidence="1">
    <location>
        <begin position="33"/>
        <end position="54"/>
    </location>
</feature>
<proteinExistence type="predicted"/>
<sequence length="85" mass="9179">MKNLHMITFLLLIVGGLNWLLFGLLGWDIGALFGGMGAVVSRVIYVLVGLSAVYEIAIHKATCKKCEAKGSMQQSTPQQPMNPGM</sequence>
<organism evidence="2 3">
    <name type="scientific">Candidatus Uhrbacteria bacterium CG10_big_fil_rev_8_21_14_0_10_48_11</name>
    <dbReference type="NCBI Taxonomy" id="1975037"/>
    <lineage>
        <taxon>Bacteria</taxon>
        <taxon>Candidatus Uhriibacteriota</taxon>
    </lineage>
</organism>
<evidence type="ECO:0000313" key="2">
    <source>
        <dbReference type="EMBL" id="PJE75616.1"/>
    </source>
</evidence>
<dbReference type="EMBL" id="PFET01000013">
    <property type="protein sequence ID" value="PJE75616.1"/>
    <property type="molecule type" value="Genomic_DNA"/>
</dbReference>
<comment type="caution">
    <text evidence="2">The sequence shown here is derived from an EMBL/GenBank/DDBJ whole genome shotgun (WGS) entry which is preliminary data.</text>
</comment>
<protein>
    <submittedName>
        <fullName evidence="2">DUF378 domain-containing protein</fullName>
    </submittedName>
</protein>
<dbReference type="InterPro" id="IPR007211">
    <property type="entry name" value="DUF378"/>
</dbReference>
<accession>A0A2M8LE21</accession>
<keyword evidence="1" id="KW-1133">Transmembrane helix</keyword>
<gene>
    <name evidence="2" type="ORF">COV04_04085</name>
</gene>
<dbReference type="AlphaFoldDB" id="A0A2M8LE21"/>
<reference evidence="2 3" key="1">
    <citation type="submission" date="2017-09" db="EMBL/GenBank/DDBJ databases">
        <title>Depth-based differentiation of microbial function through sediment-hosted aquifers and enrichment of novel symbionts in the deep terrestrial subsurface.</title>
        <authorList>
            <person name="Probst A.J."/>
            <person name="Ladd B."/>
            <person name="Jarett J.K."/>
            <person name="Geller-Mcgrath D.E."/>
            <person name="Sieber C.M."/>
            <person name="Emerson J.B."/>
            <person name="Anantharaman K."/>
            <person name="Thomas B.C."/>
            <person name="Malmstrom R."/>
            <person name="Stieglmeier M."/>
            <person name="Klingl A."/>
            <person name="Woyke T."/>
            <person name="Ryan C.M."/>
            <person name="Banfield J.F."/>
        </authorList>
    </citation>
    <scope>NUCLEOTIDE SEQUENCE [LARGE SCALE GENOMIC DNA]</scope>
    <source>
        <strain evidence="2">CG10_big_fil_rev_8_21_14_0_10_48_11</strain>
    </source>
</reference>
<dbReference type="Proteomes" id="UP000231152">
    <property type="component" value="Unassembled WGS sequence"/>
</dbReference>
<dbReference type="Pfam" id="PF04070">
    <property type="entry name" value="DUF378"/>
    <property type="match status" value="1"/>
</dbReference>
<dbReference type="PANTHER" id="PTHR37304">
    <property type="entry name" value="MEMBRANE PROTEIN-RELATED"/>
    <property type="match status" value="1"/>
</dbReference>
<evidence type="ECO:0000256" key="1">
    <source>
        <dbReference type="SAM" id="Phobius"/>
    </source>
</evidence>
<dbReference type="PANTHER" id="PTHR37304:SF1">
    <property type="entry name" value="MEMBRANE PROTEIN"/>
    <property type="match status" value="1"/>
</dbReference>
<keyword evidence="1" id="KW-0472">Membrane</keyword>
<evidence type="ECO:0000313" key="3">
    <source>
        <dbReference type="Proteomes" id="UP000231152"/>
    </source>
</evidence>
<name>A0A2M8LE21_9BACT</name>
<keyword evidence="1" id="KW-0812">Transmembrane</keyword>